<proteinExistence type="predicted"/>
<keyword evidence="2" id="KW-1185">Reference proteome</keyword>
<accession>A0A073B6T8</accession>
<dbReference type="RefSeq" id="WP_029720708.1">
    <property type="nucleotide sequence ID" value="NZ_JAJUIW010000080.1"/>
</dbReference>
<dbReference type="AlphaFoldDB" id="A0A073B6T8"/>
<name>A0A073B6T8_9PSEU</name>
<evidence type="ECO:0000313" key="2">
    <source>
        <dbReference type="Proteomes" id="UP000031419"/>
    </source>
</evidence>
<gene>
    <name evidence="1" type="ORF">GU90_16710</name>
</gene>
<organism evidence="1 2">
    <name type="scientific">Saccharopolyspora rectivirgula</name>
    <dbReference type="NCBI Taxonomy" id="28042"/>
    <lineage>
        <taxon>Bacteria</taxon>
        <taxon>Bacillati</taxon>
        <taxon>Actinomycetota</taxon>
        <taxon>Actinomycetes</taxon>
        <taxon>Pseudonocardiales</taxon>
        <taxon>Pseudonocardiaceae</taxon>
        <taxon>Saccharopolyspora</taxon>
    </lineage>
</organism>
<evidence type="ECO:0000313" key="1">
    <source>
        <dbReference type="EMBL" id="KEI43389.1"/>
    </source>
</evidence>
<dbReference type="Proteomes" id="UP000031419">
    <property type="component" value="Unassembled WGS sequence"/>
</dbReference>
<dbReference type="EMBL" id="JNVU01000039">
    <property type="protein sequence ID" value="KEI43389.1"/>
    <property type="molecule type" value="Genomic_DNA"/>
</dbReference>
<protein>
    <submittedName>
        <fullName evidence="1">Uncharacterized protein</fullName>
    </submittedName>
</protein>
<sequence length="149" mass="16689">MLIASSVLLAVVLVAGLWTWRRQRSVDPALQRAALQLISVPQQTQRTVAELMGQGKEVQAIAALRRDAPVSLVQAREMVAQVDRGEQLPTPQQAAQRFREQFPELAGEVRELLQQGKEVQAIKRLRQQLPVDLRAARNLVAALRSDQER</sequence>
<reference evidence="1 2" key="1">
    <citation type="submission" date="2014-06" db="EMBL/GenBank/DDBJ databases">
        <title>Saccharopolyspora rectivirgula DSM-43113 Genome sequencing.</title>
        <authorList>
            <person name="Barrera C."/>
            <person name="Millon L."/>
            <person name="Rognon B."/>
            <person name="Zaugg C."/>
            <person name="Monod M."/>
        </authorList>
    </citation>
    <scope>NUCLEOTIDE SEQUENCE [LARGE SCALE GENOMIC DNA]</scope>
    <source>
        <strain evidence="1 2">DSM 43113</strain>
    </source>
</reference>
<comment type="caution">
    <text evidence="1">The sequence shown here is derived from an EMBL/GenBank/DDBJ whole genome shotgun (WGS) entry which is preliminary data.</text>
</comment>